<dbReference type="OrthoDB" id="9792179at2"/>
<keyword evidence="2" id="KW-0732">Signal</keyword>
<feature type="region of interest" description="Disordered" evidence="1">
    <location>
        <begin position="139"/>
        <end position="162"/>
    </location>
</feature>
<evidence type="ECO:0008006" key="5">
    <source>
        <dbReference type="Google" id="ProtNLM"/>
    </source>
</evidence>
<organism evidence="3 4">
    <name type="scientific">Pseudoprimorskyibacter insulae</name>
    <dbReference type="NCBI Taxonomy" id="1695997"/>
    <lineage>
        <taxon>Bacteria</taxon>
        <taxon>Pseudomonadati</taxon>
        <taxon>Pseudomonadota</taxon>
        <taxon>Alphaproteobacteria</taxon>
        <taxon>Rhodobacterales</taxon>
        <taxon>Paracoccaceae</taxon>
        <taxon>Pseudoprimorskyibacter</taxon>
    </lineage>
</organism>
<dbReference type="Gene3D" id="3.40.50.410">
    <property type="entry name" value="von Willebrand factor, type A domain"/>
    <property type="match status" value="1"/>
</dbReference>
<feature type="chain" id="PRO_5015311248" description="VWFA domain-containing protein" evidence="2">
    <location>
        <begin position="21"/>
        <end position="238"/>
    </location>
</feature>
<evidence type="ECO:0000313" key="3">
    <source>
        <dbReference type="EMBL" id="SPF78057.1"/>
    </source>
</evidence>
<dbReference type="Proteomes" id="UP000244904">
    <property type="component" value="Unassembled WGS sequence"/>
</dbReference>
<keyword evidence="4" id="KW-1185">Reference proteome</keyword>
<feature type="signal peptide" evidence="2">
    <location>
        <begin position="1"/>
        <end position="20"/>
    </location>
</feature>
<dbReference type="EMBL" id="OMOJ01000001">
    <property type="protein sequence ID" value="SPF78057.1"/>
    <property type="molecule type" value="Genomic_DNA"/>
</dbReference>
<evidence type="ECO:0000256" key="1">
    <source>
        <dbReference type="SAM" id="MobiDB-lite"/>
    </source>
</evidence>
<gene>
    <name evidence="3" type="ORF">PRI8871_00646</name>
</gene>
<name>A0A2R8AQ92_9RHOB</name>
<protein>
    <recommendedName>
        <fullName evidence="5">VWFA domain-containing protein</fullName>
    </recommendedName>
</protein>
<dbReference type="AlphaFoldDB" id="A0A2R8AQ92"/>
<dbReference type="SUPFAM" id="SSF53300">
    <property type="entry name" value="vWA-like"/>
    <property type="match status" value="1"/>
</dbReference>
<dbReference type="InterPro" id="IPR010607">
    <property type="entry name" value="DUF1194"/>
</dbReference>
<evidence type="ECO:0000256" key="2">
    <source>
        <dbReference type="SAM" id="SignalP"/>
    </source>
</evidence>
<reference evidence="4" key="1">
    <citation type="submission" date="2018-03" db="EMBL/GenBank/DDBJ databases">
        <authorList>
            <person name="Rodrigo-Torres L."/>
            <person name="Arahal R. D."/>
            <person name="Lucena T."/>
        </authorList>
    </citation>
    <scope>NUCLEOTIDE SEQUENCE [LARGE SCALE GENOMIC DNA]</scope>
    <source>
        <strain evidence="4">CECT 8871</strain>
    </source>
</reference>
<dbReference type="InterPro" id="IPR036465">
    <property type="entry name" value="vWFA_dom_sf"/>
</dbReference>
<accession>A0A2R8AQ92</accession>
<dbReference type="RefSeq" id="WP_108884734.1">
    <property type="nucleotide sequence ID" value="NZ_OMOJ01000001.1"/>
</dbReference>
<evidence type="ECO:0000313" key="4">
    <source>
        <dbReference type="Proteomes" id="UP000244904"/>
    </source>
</evidence>
<sequence length="238" mass="25139">MILRFAQTAALCALALPAHAACRQALAIGMDVSGSVDSTEYQLQLNGMANALQHPDVVAALLAGPDAPVRLSLFEWSGPGLQRVIAPWAEIATFEDLAALTQIIRQTPRLIGDPSTAIGAAMTYGVALLALQPDCPKRTLDLSGDGPSNTGPRPQDTRGQADANGITINGLVIGAPARRRNGPVQAGSEDLWSYYTAYVITGPEAFVEAAKGFDDFEAAMVRKLLRELQGPLFSALDQ</sequence>
<dbReference type="Pfam" id="PF06707">
    <property type="entry name" value="DUF1194"/>
    <property type="match status" value="1"/>
</dbReference>
<proteinExistence type="predicted"/>